<protein>
    <submittedName>
        <fullName evidence="8">C40 family peptidase</fullName>
    </submittedName>
</protein>
<keyword evidence="5" id="KW-0175">Coiled coil</keyword>
<evidence type="ECO:0000256" key="2">
    <source>
        <dbReference type="ARBA" id="ARBA00022670"/>
    </source>
</evidence>
<evidence type="ECO:0000256" key="3">
    <source>
        <dbReference type="ARBA" id="ARBA00022801"/>
    </source>
</evidence>
<keyword evidence="3" id="KW-0378">Hydrolase</keyword>
<dbReference type="EMBL" id="JAFEUF010000330">
    <property type="protein sequence ID" value="MBM7058477.1"/>
    <property type="molecule type" value="Genomic_DNA"/>
</dbReference>
<keyword evidence="9" id="KW-1185">Reference proteome</keyword>
<name>A0ABS2I983_9ACTN</name>
<reference evidence="8 9" key="1">
    <citation type="submission" date="2021-02" db="EMBL/GenBank/DDBJ databases">
        <title>Genome Streptomyces sp. RHZ10.</title>
        <authorList>
            <person name="Besaury L."/>
        </authorList>
    </citation>
    <scope>NUCLEOTIDE SEQUENCE [LARGE SCALE GENOMIC DNA]</scope>
    <source>
        <strain evidence="8 9">RHZ10</strain>
    </source>
</reference>
<accession>A0ABS2I983</accession>
<feature type="coiled-coil region" evidence="5">
    <location>
        <begin position="118"/>
        <end position="145"/>
    </location>
</feature>
<sequence length="455" mass="47861">MDEPVAGLCLRHGGDVVSGRLLRAVCTSALAAALAVSPTTASAEPGPVPSEDSVPLAEQKADTDAEDSTDSEDAEGRTDADDEEAGEGADETDGDAAEVDAETALAAPEAPKSVATLLRELQTRYQAAEEASETYNATAEKLKQRTAQVKKVNGDLAKARAALEVSRGDAGRLAREQYQGRTEFSAYLRLLLAHDPQRALDQSHVVGRLAANRAATVDRLTDAARRADTLAAASRKALDQQKKLAAQQKKQRDTVRGRLKEVEGLLATLSEEQIAQLAGLEQQGVDKAQRELVASGALSSTRPPTRQGGDAVAYAVRQIGKPYVWGAEGPDSFDCSGLTSQAWSAAGRGIPRTSQEQWKQLPRVPVSALRPGDLVIYFPKATHVALYIGDGLVVQAPRPGARVKVSPLASNPLLGAVRPDPGGAPLSTYTRPELPEGARDGSDTGYGTDAAPDAP</sequence>
<feature type="domain" description="NlpC/P60" evidence="7">
    <location>
        <begin position="305"/>
        <end position="426"/>
    </location>
</feature>
<dbReference type="PROSITE" id="PS51935">
    <property type="entry name" value="NLPC_P60"/>
    <property type="match status" value="1"/>
</dbReference>
<dbReference type="Proteomes" id="UP000712045">
    <property type="component" value="Unassembled WGS sequence"/>
</dbReference>
<feature type="compositionally biased region" description="Acidic residues" evidence="6">
    <location>
        <begin position="64"/>
        <end position="73"/>
    </location>
</feature>
<comment type="similarity">
    <text evidence="1">Belongs to the peptidase C40 family.</text>
</comment>
<dbReference type="InterPro" id="IPR038765">
    <property type="entry name" value="Papain-like_cys_pep_sf"/>
</dbReference>
<evidence type="ECO:0000259" key="7">
    <source>
        <dbReference type="PROSITE" id="PS51935"/>
    </source>
</evidence>
<keyword evidence="4" id="KW-0788">Thiol protease</keyword>
<feature type="region of interest" description="Disordered" evidence="6">
    <location>
        <begin position="37"/>
        <end position="97"/>
    </location>
</feature>
<evidence type="ECO:0000256" key="4">
    <source>
        <dbReference type="ARBA" id="ARBA00022807"/>
    </source>
</evidence>
<dbReference type="PANTHER" id="PTHR47359:SF3">
    <property type="entry name" value="NLP_P60 DOMAIN-CONTAINING PROTEIN-RELATED"/>
    <property type="match status" value="1"/>
</dbReference>
<feature type="compositionally biased region" description="Acidic residues" evidence="6">
    <location>
        <begin position="80"/>
        <end position="97"/>
    </location>
</feature>
<dbReference type="InterPro" id="IPR051794">
    <property type="entry name" value="PG_Endopeptidase_C40"/>
</dbReference>
<dbReference type="InterPro" id="IPR000064">
    <property type="entry name" value="NLP_P60_dom"/>
</dbReference>
<dbReference type="PANTHER" id="PTHR47359">
    <property type="entry name" value="PEPTIDOGLYCAN DL-ENDOPEPTIDASE CWLO"/>
    <property type="match status" value="1"/>
</dbReference>
<dbReference type="SUPFAM" id="SSF54001">
    <property type="entry name" value="Cysteine proteinases"/>
    <property type="match status" value="1"/>
</dbReference>
<dbReference type="Pfam" id="PF00877">
    <property type="entry name" value="NLPC_P60"/>
    <property type="match status" value="1"/>
</dbReference>
<gene>
    <name evidence="8" type="ORF">JS521_32875</name>
</gene>
<evidence type="ECO:0000256" key="5">
    <source>
        <dbReference type="SAM" id="Coils"/>
    </source>
</evidence>
<keyword evidence="2" id="KW-0645">Protease</keyword>
<evidence type="ECO:0000313" key="9">
    <source>
        <dbReference type="Proteomes" id="UP000712045"/>
    </source>
</evidence>
<proteinExistence type="inferred from homology"/>
<feature type="region of interest" description="Disordered" evidence="6">
    <location>
        <begin position="413"/>
        <end position="455"/>
    </location>
</feature>
<comment type="caution">
    <text evidence="8">The sequence shown here is derived from an EMBL/GenBank/DDBJ whole genome shotgun (WGS) entry which is preliminary data.</text>
</comment>
<feature type="compositionally biased region" description="Basic and acidic residues" evidence="6">
    <location>
        <begin position="433"/>
        <end position="442"/>
    </location>
</feature>
<evidence type="ECO:0000313" key="8">
    <source>
        <dbReference type="EMBL" id="MBM7058477.1"/>
    </source>
</evidence>
<dbReference type="Gene3D" id="3.90.1720.10">
    <property type="entry name" value="endopeptidase domain like (from Nostoc punctiforme)"/>
    <property type="match status" value="1"/>
</dbReference>
<evidence type="ECO:0000256" key="1">
    <source>
        <dbReference type="ARBA" id="ARBA00007074"/>
    </source>
</evidence>
<organism evidence="8 9">
    <name type="scientific">Streptomyces durocortorensis</name>
    <dbReference type="NCBI Taxonomy" id="2811104"/>
    <lineage>
        <taxon>Bacteria</taxon>
        <taxon>Bacillati</taxon>
        <taxon>Actinomycetota</taxon>
        <taxon>Actinomycetes</taxon>
        <taxon>Kitasatosporales</taxon>
        <taxon>Streptomycetaceae</taxon>
        <taxon>Streptomyces</taxon>
    </lineage>
</organism>
<evidence type="ECO:0000256" key="6">
    <source>
        <dbReference type="SAM" id="MobiDB-lite"/>
    </source>
</evidence>